<proteinExistence type="predicted"/>
<reference evidence="1" key="1">
    <citation type="submission" date="2018-05" db="EMBL/GenBank/DDBJ databases">
        <authorList>
            <person name="Lanie J.A."/>
            <person name="Ng W.-L."/>
            <person name="Kazmierczak K.M."/>
            <person name="Andrzejewski T.M."/>
            <person name="Davidsen T.M."/>
            <person name="Wayne K.J."/>
            <person name="Tettelin H."/>
            <person name="Glass J.I."/>
            <person name="Rusch D."/>
            <person name="Podicherti R."/>
            <person name="Tsui H.-C.T."/>
            <person name="Winkler M.E."/>
        </authorList>
    </citation>
    <scope>NUCLEOTIDE SEQUENCE</scope>
</reference>
<dbReference type="EMBL" id="UINC01008009">
    <property type="protein sequence ID" value="SVA36072.1"/>
    <property type="molecule type" value="Genomic_DNA"/>
</dbReference>
<protein>
    <submittedName>
        <fullName evidence="1">Uncharacterized protein</fullName>
    </submittedName>
</protein>
<name>A0A381V6R9_9ZZZZ</name>
<dbReference type="AlphaFoldDB" id="A0A381V6R9"/>
<gene>
    <name evidence="1" type="ORF">METZ01_LOCUS88926</name>
</gene>
<organism evidence="1">
    <name type="scientific">marine metagenome</name>
    <dbReference type="NCBI Taxonomy" id="408172"/>
    <lineage>
        <taxon>unclassified sequences</taxon>
        <taxon>metagenomes</taxon>
        <taxon>ecological metagenomes</taxon>
    </lineage>
</organism>
<sequence length="49" mass="5924">MNENICKICNREFSEHSPKELHECAVAEQERDNKKIRKHYEDMGKDEIF</sequence>
<evidence type="ECO:0000313" key="1">
    <source>
        <dbReference type="EMBL" id="SVA36072.1"/>
    </source>
</evidence>
<accession>A0A381V6R9</accession>